<reference evidence="1 2" key="3">
    <citation type="journal article" date="2022" name="Microbiol. Spectr.">
        <title>Folding features and dynamics of 3D genome architecture in plant fungal pathogens.</title>
        <authorList>
            <person name="Xia C."/>
        </authorList>
    </citation>
    <scope>NUCLEOTIDE SEQUENCE [LARGE SCALE GENOMIC DNA]</scope>
    <source>
        <strain evidence="1 2">93-210</strain>
    </source>
</reference>
<protein>
    <submittedName>
        <fullName evidence="1">Uncharacterized protein</fullName>
    </submittedName>
</protein>
<reference evidence="2" key="1">
    <citation type="journal article" date="2018" name="BMC Genomics">
        <title>Genomic insights into host adaptation between the wheat stripe rust pathogen (Puccinia striiformis f. sp. tritici) and the barley stripe rust pathogen (Puccinia striiformis f. sp. hordei).</title>
        <authorList>
            <person name="Xia C."/>
            <person name="Wang M."/>
            <person name="Yin C."/>
            <person name="Cornejo O.E."/>
            <person name="Hulbert S.H."/>
            <person name="Chen X."/>
        </authorList>
    </citation>
    <scope>NUCLEOTIDE SEQUENCE [LARGE SCALE GENOMIC DNA]</scope>
    <source>
        <strain evidence="2">93-210</strain>
    </source>
</reference>
<proteinExistence type="predicted"/>
<evidence type="ECO:0000313" key="2">
    <source>
        <dbReference type="Proteomes" id="UP001060170"/>
    </source>
</evidence>
<reference evidence="2" key="2">
    <citation type="journal article" date="2018" name="Mol. Plant Microbe Interact.">
        <title>Genome sequence resources for the wheat stripe rust pathogen (Puccinia striiformis f. sp. tritici) and the barley stripe rust pathogen (Puccinia striiformis f. sp. hordei).</title>
        <authorList>
            <person name="Xia C."/>
            <person name="Wang M."/>
            <person name="Yin C."/>
            <person name="Cornejo O.E."/>
            <person name="Hulbert S.H."/>
            <person name="Chen X."/>
        </authorList>
    </citation>
    <scope>NUCLEOTIDE SEQUENCE [LARGE SCALE GENOMIC DNA]</scope>
    <source>
        <strain evidence="2">93-210</strain>
    </source>
</reference>
<evidence type="ECO:0000313" key="1">
    <source>
        <dbReference type="EMBL" id="KAI7962285.1"/>
    </source>
</evidence>
<gene>
    <name evidence="1" type="ORF">MJO28_000379</name>
</gene>
<sequence>MYENSNSRAGTHQDVRISPIGRRVEEGGQGEEEEIYSIDQRLVGRSKKPWHRLCRVLIDGKAEGTLPRLLNGKARWEVSLSMTSSQSTPIHNGRVINGRKIKVARSNEILIIRSDFLTPHEHVVEVFWTLDQECYFHDDIN</sequence>
<comment type="caution">
    <text evidence="1">The sequence shown here is derived from an EMBL/GenBank/DDBJ whole genome shotgun (WGS) entry which is preliminary data.</text>
</comment>
<name>A0ACC0EXS2_9BASI</name>
<accession>A0ACC0EXS2</accession>
<keyword evidence="2" id="KW-1185">Reference proteome</keyword>
<dbReference type="EMBL" id="CM045865">
    <property type="protein sequence ID" value="KAI7962285.1"/>
    <property type="molecule type" value="Genomic_DNA"/>
</dbReference>
<dbReference type="Proteomes" id="UP001060170">
    <property type="component" value="Chromosome 1"/>
</dbReference>
<organism evidence="1 2">
    <name type="scientific">Puccinia striiformis f. sp. tritici</name>
    <dbReference type="NCBI Taxonomy" id="168172"/>
    <lineage>
        <taxon>Eukaryota</taxon>
        <taxon>Fungi</taxon>
        <taxon>Dikarya</taxon>
        <taxon>Basidiomycota</taxon>
        <taxon>Pucciniomycotina</taxon>
        <taxon>Pucciniomycetes</taxon>
        <taxon>Pucciniales</taxon>
        <taxon>Pucciniaceae</taxon>
        <taxon>Puccinia</taxon>
    </lineage>
</organism>